<dbReference type="Proteomes" id="UP000075882">
    <property type="component" value="Unassembled WGS sequence"/>
</dbReference>
<reference evidence="2" key="1">
    <citation type="submission" date="2022-08" db="UniProtKB">
        <authorList>
            <consortium name="EnsemblMetazoa"/>
        </authorList>
    </citation>
    <scope>IDENTIFICATION</scope>
</reference>
<dbReference type="AlphaFoldDB" id="A0A8W7P1A5"/>
<dbReference type="EnsemblMetazoa" id="ACOM023244-RA">
    <property type="protein sequence ID" value="ACOM023244-PA.1"/>
    <property type="gene ID" value="ACOM023244"/>
</dbReference>
<feature type="compositionally biased region" description="Pro residues" evidence="1">
    <location>
        <begin position="194"/>
        <end position="206"/>
    </location>
</feature>
<name>A0A8W7P1A5_ANOCL</name>
<proteinExistence type="predicted"/>
<sequence length="214" mass="23848">MRCSLVEPLVRPVRNGKRPSLATFEGENPLPDMSALPMFQRFSTGMAGTSSSILPEPKRRFERWPLSSRTEPLRSLRQHIEAGEQIKRKLKSRHLTTIPPLWKRYLRTQHGHPACAPAFSSTRASNWFILCARQCPVRRSIVIEPPRAAPFISDSSTLMYVWSPLAAMNEARRPVPGPNDSIATGAQCQKKLPSPAPSVLPPPPGASRPSCPLW</sequence>
<organism evidence="2">
    <name type="scientific">Anopheles coluzzii</name>
    <name type="common">African malaria mosquito</name>
    <dbReference type="NCBI Taxonomy" id="1518534"/>
    <lineage>
        <taxon>Eukaryota</taxon>
        <taxon>Metazoa</taxon>
        <taxon>Ecdysozoa</taxon>
        <taxon>Arthropoda</taxon>
        <taxon>Hexapoda</taxon>
        <taxon>Insecta</taxon>
        <taxon>Pterygota</taxon>
        <taxon>Neoptera</taxon>
        <taxon>Endopterygota</taxon>
        <taxon>Diptera</taxon>
        <taxon>Nematocera</taxon>
        <taxon>Culicoidea</taxon>
        <taxon>Culicidae</taxon>
        <taxon>Anophelinae</taxon>
        <taxon>Anopheles</taxon>
    </lineage>
</organism>
<evidence type="ECO:0000256" key="1">
    <source>
        <dbReference type="SAM" id="MobiDB-lite"/>
    </source>
</evidence>
<protein>
    <submittedName>
        <fullName evidence="2">Uncharacterized protein</fullName>
    </submittedName>
</protein>
<feature type="region of interest" description="Disordered" evidence="1">
    <location>
        <begin position="172"/>
        <end position="214"/>
    </location>
</feature>
<evidence type="ECO:0000313" key="2">
    <source>
        <dbReference type="EnsemblMetazoa" id="ACOM023244-PA.1"/>
    </source>
</evidence>
<accession>A0A8W7P1A5</accession>